<name>A0A179D4B3_9BACT</name>
<dbReference type="EMBL" id="LWLG01000005">
    <property type="protein sequence ID" value="OAQ20897.1"/>
    <property type="molecule type" value="Genomic_DNA"/>
</dbReference>
<sequence length="123" mass="13977">MGELGLASKYLPILILAILVFVIGLSMIIVNQILGLKRPYPEKLERYECGLPPSGEPRHPFSVKFYAIAILFVVFDVEAVFLYPWAVSFGKIGALAYIEMVIFIALLLVAYFYAWIRGAFRWE</sequence>
<keyword evidence="3 7" id="KW-0813">Transport</keyword>
<feature type="transmembrane region" description="Helical" evidence="7">
    <location>
        <begin position="65"/>
        <end position="86"/>
    </location>
</feature>
<keyword evidence="10" id="KW-1185">Reference proteome</keyword>
<dbReference type="RefSeq" id="WP_068669980.1">
    <property type="nucleotide sequence ID" value="NZ_LWLG01000005.1"/>
</dbReference>
<feature type="transmembrane region" description="Helical" evidence="7">
    <location>
        <begin position="92"/>
        <end position="116"/>
    </location>
</feature>
<gene>
    <name evidence="7" type="primary">nuoA</name>
    <name evidence="9" type="ORF">TDIS_1024</name>
</gene>
<comment type="subunit">
    <text evidence="7">NDH-1 is composed of 14 different subunits. Subunits NuoA, H, J, K, L, M, N constitute the membrane sector of the complex.</text>
</comment>
<evidence type="ECO:0000256" key="4">
    <source>
        <dbReference type="ARBA" id="ARBA00022692"/>
    </source>
</evidence>
<comment type="subcellular location">
    <subcellularLocation>
        <location evidence="7 8">Cell membrane</location>
        <topology evidence="7 8">Multi-pass membrane protein</topology>
    </subcellularLocation>
    <subcellularLocation>
        <location evidence="1">Membrane</location>
        <topology evidence="1">Multi-pass membrane protein</topology>
    </subcellularLocation>
</comment>
<comment type="catalytic activity">
    <reaction evidence="7 8">
        <text>a quinone + NADH + 5 H(+)(in) = a quinol + NAD(+) + 4 H(+)(out)</text>
        <dbReference type="Rhea" id="RHEA:57888"/>
        <dbReference type="ChEBI" id="CHEBI:15378"/>
        <dbReference type="ChEBI" id="CHEBI:24646"/>
        <dbReference type="ChEBI" id="CHEBI:57540"/>
        <dbReference type="ChEBI" id="CHEBI:57945"/>
        <dbReference type="ChEBI" id="CHEBI:132124"/>
    </reaction>
</comment>
<dbReference type="PANTHER" id="PTHR11058">
    <property type="entry name" value="NADH-UBIQUINONE OXIDOREDUCTASE CHAIN 3"/>
    <property type="match status" value="1"/>
</dbReference>
<keyword evidence="7" id="KW-1278">Translocase</keyword>
<evidence type="ECO:0000256" key="5">
    <source>
        <dbReference type="ARBA" id="ARBA00022989"/>
    </source>
</evidence>
<accession>A0A179D4B3</accession>
<dbReference type="Proteomes" id="UP000078390">
    <property type="component" value="Unassembled WGS sequence"/>
</dbReference>
<comment type="caution">
    <text evidence="9">The sequence shown here is derived from an EMBL/GenBank/DDBJ whole genome shotgun (WGS) entry which is preliminary data.</text>
</comment>
<evidence type="ECO:0000256" key="6">
    <source>
        <dbReference type="ARBA" id="ARBA00023136"/>
    </source>
</evidence>
<dbReference type="Gene3D" id="1.20.58.1610">
    <property type="entry name" value="NADH:ubiquinone/plastoquinone oxidoreductase, chain 3"/>
    <property type="match status" value="1"/>
</dbReference>
<comment type="similarity">
    <text evidence="2 7 8">Belongs to the complex I subunit 3 family.</text>
</comment>
<proteinExistence type="inferred from homology"/>
<evidence type="ECO:0000256" key="1">
    <source>
        <dbReference type="ARBA" id="ARBA00004141"/>
    </source>
</evidence>
<comment type="function">
    <text evidence="7">NDH-1 shuttles electrons from NADH, via FMN and iron-sulfur (Fe-S) centers, to quinones in the respiratory chain. The immediate electron acceptor for the enzyme in this species is believed to be ubiquinone. Couples the redox reaction to proton translocation (for every two electrons transferred, four hydrogen ions are translocated across the cytoplasmic membrane), and thus conserves the redox energy in a proton gradient.</text>
</comment>
<dbReference type="EC" id="7.1.1.-" evidence="7"/>
<dbReference type="AlphaFoldDB" id="A0A179D4B3"/>
<dbReference type="Pfam" id="PF00507">
    <property type="entry name" value="Oxidored_q4"/>
    <property type="match status" value="1"/>
</dbReference>
<dbReference type="GO" id="GO:0005886">
    <property type="term" value="C:plasma membrane"/>
    <property type="evidence" value="ECO:0007669"/>
    <property type="project" value="UniProtKB-SubCell"/>
</dbReference>
<keyword evidence="7" id="KW-1003">Cell membrane</keyword>
<dbReference type="GO" id="GO:0008137">
    <property type="term" value="F:NADH dehydrogenase (ubiquinone) activity"/>
    <property type="evidence" value="ECO:0007669"/>
    <property type="project" value="InterPro"/>
</dbReference>
<protein>
    <recommendedName>
        <fullName evidence="7">NADH-quinone oxidoreductase subunit A</fullName>
        <ecNumber evidence="7">7.1.1.-</ecNumber>
    </recommendedName>
    <alternativeName>
        <fullName evidence="7">NADH dehydrogenase I subunit A</fullName>
    </alternativeName>
    <alternativeName>
        <fullName evidence="7">NDH-1 subunit A</fullName>
    </alternativeName>
    <alternativeName>
        <fullName evidence="7">NUO1</fullName>
    </alternativeName>
</protein>
<dbReference type="STRING" id="999894.TDIS_1024"/>
<keyword evidence="5 7" id="KW-1133">Transmembrane helix</keyword>
<dbReference type="InterPro" id="IPR038430">
    <property type="entry name" value="NDAH_ubi_oxred_su3_sf"/>
</dbReference>
<keyword evidence="7 8" id="KW-0874">Quinone</keyword>
<keyword evidence="7 8" id="KW-0520">NAD</keyword>
<keyword evidence="7 9" id="KW-0830">Ubiquinone</keyword>
<feature type="transmembrane region" description="Helical" evidence="7">
    <location>
        <begin position="12"/>
        <end position="36"/>
    </location>
</feature>
<dbReference type="PANTHER" id="PTHR11058:SF9">
    <property type="entry name" value="NADH-UBIQUINONE OXIDOREDUCTASE CHAIN 3"/>
    <property type="match status" value="1"/>
</dbReference>
<keyword evidence="4 7" id="KW-0812">Transmembrane</keyword>
<dbReference type="InterPro" id="IPR000440">
    <property type="entry name" value="NADH_UbQ/plastoQ_OxRdtase_su3"/>
</dbReference>
<dbReference type="GO" id="GO:0048038">
    <property type="term" value="F:quinone binding"/>
    <property type="evidence" value="ECO:0007669"/>
    <property type="project" value="UniProtKB-KW"/>
</dbReference>
<keyword evidence="9" id="KW-0560">Oxidoreductase</keyword>
<evidence type="ECO:0000256" key="3">
    <source>
        <dbReference type="ARBA" id="ARBA00022448"/>
    </source>
</evidence>
<evidence type="ECO:0000313" key="9">
    <source>
        <dbReference type="EMBL" id="OAQ20897.1"/>
    </source>
</evidence>
<organism evidence="9 10">
    <name type="scientific">Thermosulfurimonas dismutans</name>
    <dbReference type="NCBI Taxonomy" id="999894"/>
    <lineage>
        <taxon>Bacteria</taxon>
        <taxon>Pseudomonadati</taxon>
        <taxon>Thermodesulfobacteriota</taxon>
        <taxon>Thermodesulfobacteria</taxon>
        <taxon>Thermodesulfobacteriales</taxon>
        <taxon>Thermodesulfobacteriaceae</taxon>
        <taxon>Thermosulfurimonas</taxon>
    </lineage>
</organism>
<evidence type="ECO:0000256" key="7">
    <source>
        <dbReference type="HAMAP-Rule" id="MF_01394"/>
    </source>
</evidence>
<dbReference type="GO" id="GO:0030964">
    <property type="term" value="C:NADH dehydrogenase complex"/>
    <property type="evidence" value="ECO:0007669"/>
    <property type="project" value="TreeGrafter"/>
</dbReference>
<evidence type="ECO:0000256" key="2">
    <source>
        <dbReference type="ARBA" id="ARBA00008472"/>
    </source>
</evidence>
<dbReference type="InterPro" id="IPR023043">
    <property type="entry name" value="NAD(P)H_OxRDtase_bac/plastid"/>
</dbReference>
<dbReference type="PATRIC" id="fig|999894.6.peg.1017"/>
<evidence type="ECO:0000256" key="8">
    <source>
        <dbReference type="RuleBase" id="RU003639"/>
    </source>
</evidence>
<dbReference type="GO" id="GO:0050136">
    <property type="term" value="F:NADH dehydrogenase (quinone) (non-electrogenic) activity"/>
    <property type="evidence" value="ECO:0007669"/>
    <property type="project" value="UniProtKB-UniRule"/>
</dbReference>
<reference evidence="9 10" key="1">
    <citation type="submission" date="2016-04" db="EMBL/GenBank/DDBJ databases">
        <title>Genome analysis of Thermosulfurimonas dismutans, the first thermophilic sulfur-disproportionating bacterium of the phylum Thermodesulfobacteria.</title>
        <authorList>
            <person name="Mardanov A.V."/>
            <person name="Beletsky A.V."/>
            <person name="Kadnikov V.V."/>
            <person name="Slobodkin A.I."/>
            <person name="Ravin N.V."/>
        </authorList>
    </citation>
    <scope>NUCLEOTIDE SEQUENCE [LARGE SCALE GENOMIC DNA]</scope>
    <source>
        <strain evidence="9 10">S95</strain>
    </source>
</reference>
<dbReference type="HAMAP" id="MF_01394">
    <property type="entry name" value="NDH1_NuoA"/>
    <property type="match status" value="1"/>
</dbReference>
<evidence type="ECO:0000313" key="10">
    <source>
        <dbReference type="Proteomes" id="UP000078390"/>
    </source>
</evidence>
<keyword evidence="6 7" id="KW-0472">Membrane</keyword>